<name>A0A930HK63_9BACT</name>
<accession>A0A930HK63</accession>
<organism evidence="2 3">
    <name type="scientific">Prevotella aurantiaca</name>
    <dbReference type="NCBI Taxonomy" id="596085"/>
    <lineage>
        <taxon>Bacteria</taxon>
        <taxon>Pseudomonadati</taxon>
        <taxon>Bacteroidota</taxon>
        <taxon>Bacteroidia</taxon>
        <taxon>Bacteroidales</taxon>
        <taxon>Prevotellaceae</taxon>
        <taxon>Prevotella</taxon>
    </lineage>
</organism>
<evidence type="ECO:0000313" key="2">
    <source>
        <dbReference type="EMBL" id="MBF1383284.1"/>
    </source>
</evidence>
<comment type="caution">
    <text evidence="2">The sequence shown here is derived from an EMBL/GenBank/DDBJ whole genome shotgun (WGS) entry which is preliminary data.</text>
</comment>
<keyword evidence="1" id="KW-1133">Transmembrane helix</keyword>
<evidence type="ECO:0000256" key="1">
    <source>
        <dbReference type="SAM" id="Phobius"/>
    </source>
</evidence>
<dbReference type="Proteomes" id="UP000771736">
    <property type="component" value="Unassembled WGS sequence"/>
</dbReference>
<sequence>MGFDYVIFIYVTVFFGLLFAIFTGIYFEPRFFHTSNYSKQNIIIGVLFVLFTVTGLASFMVSMSDNMLIRYGIPILFAVEQFIGIILFVRYLRLTYRWLGEHRSAVTLHFNRKKFAVIPKRIVIEAIDGMPNGKDVTYWIYNKCLIAPGFHHFKFRVVVDKRGRGKYGEEELFSYETKVMLRPDGKYFIEEDLDKQCIIITPMFHEIIEYTEEEPMNEEQKGTDDSKK</sequence>
<dbReference type="EMBL" id="JABZSJ010000001">
    <property type="protein sequence ID" value="MBF1383284.1"/>
    <property type="molecule type" value="Genomic_DNA"/>
</dbReference>
<reference evidence="2" key="1">
    <citation type="submission" date="2020-04" db="EMBL/GenBank/DDBJ databases">
        <title>Deep metagenomics examines the oral microbiome during advanced dental caries in children, revealing novel taxa and co-occurrences with host molecules.</title>
        <authorList>
            <person name="Baker J.L."/>
            <person name="Morton J.T."/>
            <person name="Dinis M."/>
            <person name="Alvarez R."/>
            <person name="Tran N.C."/>
            <person name="Knight R."/>
            <person name="Edlund A."/>
        </authorList>
    </citation>
    <scope>NUCLEOTIDE SEQUENCE</scope>
    <source>
        <strain evidence="2">JCVI_44_bin.5</strain>
    </source>
</reference>
<evidence type="ECO:0000313" key="3">
    <source>
        <dbReference type="Proteomes" id="UP000771736"/>
    </source>
</evidence>
<dbReference type="AlphaFoldDB" id="A0A930HK63"/>
<feature type="transmembrane region" description="Helical" evidence="1">
    <location>
        <begin position="41"/>
        <end position="62"/>
    </location>
</feature>
<keyword evidence="1" id="KW-0812">Transmembrane</keyword>
<protein>
    <submittedName>
        <fullName evidence="2">Uncharacterized protein</fullName>
    </submittedName>
</protein>
<feature type="transmembrane region" description="Helical" evidence="1">
    <location>
        <begin position="68"/>
        <end position="89"/>
    </location>
</feature>
<proteinExistence type="predicted"/>
<keyword evidence="1" id="KW-0472">Membrane</keyword>
<feature type="transmembrane region" description="Helical" evidence="1">
    <location>
        <begin position="6"/>
        <end position="29"/>
    </location>
</feature>
<gene>
    <name evidence="2" type="ORF">HXN26_00280</name>
</gene>